<evidence type="ECO:0000313" key="1">
    <source>
        <dbReference type="EMBL" id="ARU55654.1"/>
    </source>
</evidence>
<dbReference type="KEGG" id="ome:OLMES_1579"/>
<dbReference type="RefSeq" id="WP_157678211.1">
    <property type="nucleotide sequence ID" value="NZ_CP021425.1"/>
</dbReference>
<name>A0A1Y0I886_9GAMM</name>
<reference evidence="1 2" key="1">
    <citation type="submission" date="2017-05" db="EMBL/GenBank/DDBJ databases">
        <title>Genomic insights into alkan degradation activity of Oleiphilus messinensis.</title>
        <authorList>
            <person name="Kozyavkin S.A."/>
            <person name="Slesarev A.I."/>
            <person name="Golyshin P.N."/>
            <person name="Korzhenkov A."/>
            <person name="Golyshina O.N."/>
            <person name="Toshchakov S.V."/>
        </authorList>
    </citation>
    <scope>NUCLEOTIDE SEQUENCE [LARGE SCALE GENOMIC DNA]</scope>
    <source>
        <strain evidence="1 2">ME102</strain>
    </source>
</reference>
<organism evidence="1 2">
    <name type="scientific">Oleiphilus messinensis</name>
    <dbReference type="NCBI Taxonomy" id="141451"/>
    <lineage>
        <taxon>Bacteria</taxon>
        <taxon>Pseudomonadati</taxon>
        <taxon>Pseudomonadota</taxon>
        <taxon>Gammaproteobacteria</taxon>
        <taxon>Oceanospirillales</taxon>
        <taxon>Oleiphilaceae</taxon>
        <taxon>Oleiphilus</taxon>
    </lineage>
</organism>
<proteinExistence type="predicted"/>
<gene>
    <name evidence="1" type="ORF">OLMES_1579</name>
</gene>
<dbReference type="Proteomes" id="UP000196027">
    <property type="component" value="Chromosome"/>
</dbReference>
<dbReference type="EMBL" id="CP021425">
    <property type="protein sequence ID" value="ARU55654.1"/>
    <property type="molecule type" value="Genomic_DNA"/>
</dbReference>
<protein>
    <submittedName>
        <fullName evidence="1">Uncharacterized protein</fullName>
    </submittedName>
</protein>
<sequence>MNTILQIEDIETDLGGRILDDLKSKGWKVVSKYSPFAFDKGIDFDRYTLSKNGQKVEFEWDNWLEWKITGPEPVIKEIAREFSLTF</sequence>
<dbReference type="AlphaFoldDB" id="A0A1Y0I886"/>
<evidence type="ECO:0000313" key="2">
    <source>
        <dbReference type="Proteomes" id="UP000196027"/>
    </source>
</evidence>
<keyword evidence="2" id="KW-1185">Reference proteome</keyword>
<dbReference type="OrthoDB" id="6401505at2"/>
<accession>A0A1Y0I886</accession>